<dbReference type="PANTHER" id="PTHR37534:SF47">
    <property type="entry name" value="ZN(2)-C6 FUNGAL-TYPE DOMAIN-CONTAINING PROTEIN"/>
    <property type="match status" value="1"/>
</dbReference>
<evidence type="ECO:0000256" key="3">
    <source>
        <dbReference type="SAM" id="MobiDB-lite"/>
    </source>
</evidence>
<sequence length="686" mass="76435">MPELRPTIPSTDDRVLDSVESPPSDAAIPSALKLNYQGVPPAGGMAKSASAHISAQSNVDDIDITHLETEPPVSNGLNDILSDHPSRLFDHYRFLPISKTDAASYNLSQLDDLLAQTHDSELEIYHDVEWNLSGIDDLLDSAEAVLEEDPGEMNWQIPLLDSYAEPSPDSLGKIAASSHLIDNNNIQRMYQQPQSPSGTPEMIRHLFEQQTCAILSIKDDESKNPWRTLVWPLASGCPALYHALAAMTCLHLCKTQSQLRLLGLRHFQSGERALINNENGNMLLEAAIATRLALGFAETWDHQRSSTGIDHINRAKVLIRQAASRRQTSRLTAGNVSRLSFLANTCMYMDVIARLVCMEPQSFNDTEFMTACSSLSSSIPRGQQLDPLMGCAITLFPLIGRLGELVGRVRRRTEHRNSLAIISKATELRVAIENWVPSIDWESGVGFNPNITDSIQTAEAYRWASLLLLRQAVPELPWAHSIWELASKSLVFLATIPLTSRTTIVHIFPLFIAGCEAFDADDRDWVRERWDLMSKRMITGIVERCREITMEVWRRRDEHEARHGVVCRKSAQSPASTAAGLARDGSLVYEKGSSSRSVVEATTQFDAEARSPLASSDFPESAAFKKGIDPVTRAGFIDYTVRGDLHWLTVMKDWNWEGDMGTQRSRFVHASSVFSFYPTFTIAHIL</sequence>
<proteinExistence type="predicted"/>
<dbReference type="Proteomes" id="UP000053789">
    <property type="component" value="Unassembled WGS sequence"/>
</dbReference>
<dbReference type="GeneID" id="27693215"/>
<dbReference type="InterPro" id="IPR021858">
    <property type="entry name" value="Fun_TF"/>
</dbReference>
<keyword evidence="5" id="KW-1185">Reference proteome</keyword>
<evidence type="ECO:0000313" key="4">
    <source>
        <dbReference type="EMBL" id="KIW98626.1"/>
    </source>
</evidence>
<dbReference type="PANTHER" id="PTHR37534">
    <property type="entry name" value="TRANSCRIPTIONAL ACTIVATOR PROTEIN UGA3"/>
    <property type="match status" value="1"/>
</dbReference>
<dbReference type="OrthoDB" id="3886144at2759"/>
<dbReference type="AlphaFoldDB" id="A0A0D2F959"/>
<evidence type="ECO:0000256" key="2">
    <source>
        <dbReference type="ARBA" id="ARBA00023242"/>
    </source>
</evidence>
<comment type="subcellular location">
    <subcellularLocation>
        <location evidence="1">Nucleus</location>
    </subcellularLocation>
</comment>
<dbReference type="GO" id="GO:0000976">
    <property type="term" value="F:transcription cis-regulatory region binding"/>
    <property type="evidence" value="ECO:0007669"/>
    <property type="project" value="TreeGrafter"/>
</dbReference>
<dbReference type="RefSeq" id="XP_016625295.1">
    <property type="nucleotide sequence ID" value="XM_016758046.1"/>
</dbReference>
<dbReference type="VEuPathDB" id="FungiDB:Z519_00287"/>
<keyword evidence="2" id="KW-0539">Nucleus</keyword>
<name>A0A0D2F959_CLAB1</name>
<evidence type="ECO:0000313" key="5">
    <source>
        <dbReference type="Proteomes" id="UP000053789"/>
    </source>
</evidence>
<dbReference type="GO" id="GO:0003700">
    <property type="term" value="F:DNA-binding transcription factor activity"/>
    <property type="evidence" value="ECO:0007669"/>
    <property type="project" value="TreeGrafter"/>
</dbReference>
<dbReference type="GO" id="GO:0005634">
    <property type="term" value="C:nucleus"/>
    <property type="evidence" value="ECO:0007669"/>
    <property type="project" value="UniProtKB-SubCell"/>
</dbReference>
<organism evidence="4 5">
    <name type="scientific">Cladophialophora bantiana (strain ATCC 10958 / CBS 173.52 / CDC B-1940 / NIH 8579)</name>
    <name type="common">Xylohypha bantiana</name>
    <dbReference type="NCBI Taxonomy" id="1442370"/>
    <lineage>
        <taxon>Eukaryota</taxon>
        <taxon>Fungi</taxon>
        <taxon>Dikarya</taxon>
        <taxon>Ascomycota</taxon>
        <taxon>Pezizomycotina</taxon>
        <taxon>Eurotiomycetes</taxon>
        <taxon>Chaetothyriomycetidae</taxon>
        <taxon>Chaetothyriales</taxon>
        <taxon>Herpotrichiellaceae</taxon>
        <taxon>Cladophialophora</taxon>
    </lineage>
</organism>
<evidence type="ECO:0008006" key="6">
    <source>
        <dbReference type="Google" id="ProtNLM"/>
    </source>
</evidence>
<reference evidence="4" key="1">
    <citation type="submission" date="2015-01" db="EMBL/GenBank/DDBJ databases">
        <title>The Genome Sequence of Cladophialophora bantiana CBS 173.52.</title>
        <authorList>
            <consortium name="The Broad Institute Genomics Platform"/>
            <person name="Cuomo C."/>
            <person name="de Hoog S."/>
            <person name="Gorbushina A."/>
            <person name="Stielow B."/>
            <person name="Teixiera M."/>
            <person name="Abouelleil A."/>
            <person name="Chapman S.B."/>
            <person name="Priest M."/>
            <person name="Young S.K."/>
            <person name="Wortman J."/>
            <person name="Nusbaum C."/>
            <person name="Birren B."/>
        </authorList>
    </citation>
    <scope>NUCLEOTIDE SEQUENCE [LARGE SCALE GENOMIC DNA]</scope>
    <source>
        <strain evidence="4">CBS 173.52</strain>
    </source>
</reference>
<protein>
    <recommendedName>
        <fullName evidence="6">Transcription factor domain-containing protein</fullName>
    </recommendedName>
</protein>
<dbReference type="HOGENOM" id="CLU_011075_1_0_1"/>
<dbReference type="Pfam" id="PF11951">
    <property type="entry name" value="Fungal_trans_2"/>
    <property type="match status" value="1"/>
</dbReference>
<evidence type="ECO:0000256" key="1">
    <source>
        <dbReference type="ARBA" id="ARBA00004123"/>
    </source>
</evidence>
<gene>
    <name evidence="4" type="ORF">Z519_00287</name>
</gene>
<dbReference type="GO" id="GO:0045944">
    <property type="term" value="P:positive regulation of transcription by RNA polymerase II"/>
    <property type="evidence" value="ECO:0007669"/>
    <property type="project" value="TreeGrafter"/>
</dbReference>
<accession>A0A0D2F959</accession>
<dbReference type="EMBL" id="KN846980">
    <property type="protein sequence ID" value="KIW98626.1"/>
    <property type="molecule type" value="Genomic_DNA"/>
</dbReference>
<feature type="region of interest" description="Disordered" evidence="3">
    <location>
        <begin position="1"/>
        <end position="27"/>
    </location>
</feature>